<sequence>MKGRVSLQNFYRGVSLAQGPYAGHGHAWFKAHPQQRGVESGWCRALGNTTGACFAVETTGAGF</sequence>
<protein>
    <submittedName>
        <fullName evidence="1">Uncharacterized protein</fullName>
    </submittedName>
</protein>
<organism evidence="1">
    <name type="scientific">mine drainage metagenome</name>
    <dbReference type="NCBI Taxonomy" id="410659"/>
    <lineage>
        <taxon>unclassified sequences</taxon>
        <taxon>metagenomes</taxon>
        <taxon>ecological metagenomes</taxon>
    </lineage>
</organism>
<dbReference type="EMBL" id="CABM01000005">
    <property type="protein sequence ID" value="CBH95482.1"/>
    <property type="molecule type" value="Genomic_DNA"/>
</dbReference>
<name>E6PKN1_9ZZZZ</name>
<accession>E6PKN1</accession>
<dbReference type="AlphaFoldDB" id="E6PKN1"/>
<evidence type="ECO:0000313" key="1">
    <source>
        <dbReference type="EMBL" id="CBH95482.1"/>
    </source>
</evidence>
<reference evidence="1" key="1">
    <citation type="submission" date="2009-10" db="EMBL/GenBank/DDBJ databases">
        <title>Diversity of trophic interactions inside an arsenic-rich microbial ecosystem.</title>
        <authorList>
            <person name="Bertin P.N."/>
            <person name="Heinrich-Salmeron A."/>
            <person name="Pelletier E."/>
            <person name="Goulhen-Chollet F."/>
            <person name="Arsene-Ploetze F."/>
            <person name="Gallien S."/>
            <person name="Calteau A."/>
            <person name="Vallenet D."/>
            <person name="Casiot C."/>
            <person name="Chane-Woon-Ming B."/>
            <person name="Giloteaux L."/>
            <person name="Barakat M."/>
            <person name="Bonnefoy V."/>
            <person name="Bruneel O."/>
            <person name="Chandler M."/>
            <person name="Cleiss J."/>
            <person name="Duran R."/>
            <person name="Elbaz-Poulichet F."/>
            <person name="Fonknechten N."/>
            <person name="Lauga B."/>
            <person name="Mornico D."/>
            <person name="Ortet P."/>
            <person name="Schaeffer C."/>
            <person name="Siguier P."/>
            <person name="Alexander Thil Smith A."/>
            <person name="Van Dorsselaer A."/>
            <person name="Weissenbach J."/>
            <person name="Medigue C."/>
            <person name="Le Paslier D."/>
        </authorList>
    </citation>
    <scope>NUCLEOTIDE SEQUENCE</scope>
</reference>
<proteinExistence type="predicted"/>
<comment type="caution">
    <text evidence="1">The sequence shown here is derived from an EMBL/GenBank/DDBJ whole genome shotgun (WGS) entry which is preliminary data.</text>
</comment>
<gene>
    <name evidence="1" type="ORF">CARN2_0882</name>
</gene>